<reference evidence="3 4" key="1">
    <citation type="journal article" date="2019" name="Sci. Transl. Med.">
        <title>Quorum sensing between bacterial species on the skin protects against epidermal injury in atopic dermatitis.</title>
        <authorList>
            <person name="Williams M.R."/>
        </authorList>
    </citation>
    <scope>NUCLEOTIDE SEQUENCE [LARGE SCALE GENOMIC DNA]</scope>
    <source>
        <strain evidence="3 4">H8</strain>
    </source>
</reference>
<dbReference type="GO" id="GO:0006355">
    <property type="term" value="P:regulation of DNA-templated transcription"/>
    <property type="evidence" value="ECO:0007669"/>
    <property type="project" value="InterPro"/>
</dbReference>
<comment type="caution">
    <text evidence="3">The sequence shown here is derived from an EMBL/GenBank/DDBJ whole genome shotgun (WGS) entry which is preliminary data.</text>
</comment>
<evidence type="ECO:0000313" key="3">
    <source>
        <dbReference type="EMBL" id="TBW67963.1"/>
    </source>
</evidence>
<accession>A0A7Z7YS02</accession>
<gene>
    <name evidence="3" type="ORF">EQ811_16435</name>
</gene>
<dbReference type="Pfam" id="PF01029">
    <property type="entry name" value="NusB"/>
    <property type="match status" value="1"/>
</dbReference>
<dbReference type="InterPro" id="IPR035926">
    <property type="entry name" value="NusB-like_sf"/>
</dbReference>
<feature type="domain" description="NusB/RsmB/TIM44" evidence="2">
    <location>
        <begin position="4"/>
        <end position="103"/>
    </location>
</feature>
<evidence type="ECO:0000313" key="4">
    <source>
        <dbReference type="Proteomes" id="UP000291949"/>
    </source>
</evidence>
<keyword evidence="1" id="KW-0694">RNA-binding</keyword>
<keyword evidence="3" id="KW-0808">Transferase</keyword>
<protein>
    <submittedName>
        <fullName evidence="3">16S rRNA (Cytosine(967)-C(5))-methyltransferase RsmB</fullName>
    </submittedName>
</protein>
<sequence>MMKSVRTYALETINDVLNKGAYSNLKINEVLSTNNINTVDKNLFTELVYGTIKRKYTLDYLLKPFIKTKIKSWVRQLLWMSLYQYLYLDKIPNHAIIHEAVDI</sequence>
<dbReference type="InterPro" id="IPR006027">
    <property type="entry name" value="NusB_RsmB_TIM44"/>
</dbReference>
<dbReference type="FunFam" id="1.10.940.10:FF:000006">
    <property type="entry name" value="16S rRNA (Cytosine(967)-C(5))-methyltransferase RsmB"/>
    <property type="match status" value="1"/>
</dbReference>
<feature type="non-terminal residue" evidence="3">
    <location>
        <position position="103"/>
    </location>
</feature>
<dbReference type="GO" id="GO:0008168">
    <property type="term" value="F:methyltransferase activity"/>
    <property type="evidence" value="ECO:0007669"/>
    <property type="project" value="UniProtKB-KW"/>
</dbReference>
<dbReference type="SUPFAM" id="SSF48013">
    <property type="entry name" value="NusB-like"/>
    <property type="match status" value="1"/>
</dbReference>
<keyword evidence="3" id="KW-0489">Methyltransferase</keyword>
<dbReference type="Gene3D" id="1.10.940.10">
    <property type="entry name" value="NusB-like"/>
    <property type="match status" value="1"/>
</dbReference>
<name>A0A7Z7YS02_STACP</name>
<evidence type="ECO:0000256" key="1">
    <source>
        <dbReference type="ARBA" id="ARBA00022884"/>
    </source>
</evidence>
<dbReference type="GO" id="GO:0032259">
    <property type="term" value="P:methylation"/>
    <property type="evidence" value="ECO:0007669"/>
    <property type="project" value="UniProtKB-KW"/>
</dbReference>
<dbReference type="Proteomes" id="UP000291949">
    <property type="component" value="Unassembled WGS sequence"/>
</dbReference>
<organism evidence="3 4">
    <name type="scientific">Staphylococcus capitis</name>
    <dbReference type="NCBI Taxonomy" id="29388"/>
    <lineage>
        <taxon>Bacteria</taxon>
        <taxon>Bacillati</taxon>
        <taxon>Bacillota</taxon>
        <taxon>Bacilli</taxon>
        <taxon>Bacillales</taxon>
        <taxon>Staphylococcaceae</taxon>
        <taxon>Staphylococcus</taxon>
    </lineage>
</organism>
<dbReference type="AlphaFoldDB" id="A0A7Z7YS02"/>
<proteinExistence type="predicted"/>
<dbReference type="RefSeq" id="WP_328288040.1">
    <property type="nucleotide sequence ID" value="NZ_SCHC01000733.1"/>
</dbReference>
<dbReference type="EMBL" id="SCHC01000733">
    <property type="protein sequence ID" value="TBW67963.1"/>
    <property type="molecule type" value="Genomic_DNA"/>
</dbReference>
<dbReference type="GO" id="GO:0003723">
    <property type="term" value="F:RNA binding"/>
    <property type="evidence" value="ECO:0007669"/>
    <property type="project" value="UniProtKB-KW"/>
</dbReference>
<evidence type="ECO:0000259" key="2">
    <source>
        <dbReference type="Pfam" id="PF01029"/>
    </source>
</evidence>